<dbReference type="InterPro" id="IPR052001">
    <property type="entry name" value="MHC-II_Gamma/Thyroglobulin"/>
</dbReference>
<dbReference type="EMBL" id="LSYS01001531">
    <property type="protein sequence ID" value="OPJ88390.1"/>
    <property type="molecule type" value="Genomic_DNA"/>
</dbReference>
<sequence length="351" mass="38487">MQLQLLLLSSPVPNVLIRVIVKNVIGSSSDDNRLLVMLHANSGGSAFSPASIISKRRAQTQAAVLAEDVGCPSSTSEEIVACLRQLPARVLNGAQTKLLAISGPFQYWGPVMDGVYVQEPLAKALQRPRLRKVDLLIGSAQQDGLISRAKAIKKFEESQGRSNSKTAFYQALQNSLGGEDSNSFIEDAATWYYSLEHSTDDYSSFSRALENATRDQFITCPIINMASYWAAASRGNVFMYHVPESYSQSRNPNYPHSFSRRMSGVMPPWPMYLPNDEGDNYKEFTVSLPTLKGLKKADCSFWSDYIRRLKASTGSASNGEPSAENSPSGAPSEGFTSQESQPLGDKVAYSR</sequence>
<feature type="domain" description="Carboxylesterase type B" evidence="6">
    <location>
        <begin position="43"/>
        <end position="255"/>
    </location>
</feature>
<keyword evidence="4" id="KW-0325">Glycoprotein</keyword>
<proteinExistence type="predicted"/>
<keyword evidence="3" id="KW-0732">Signal</keyword>
<name>A0A1V4KVE4_PATFA</name>
<organism evidence="7 8">
    <name type="scientific">Patagioenas fasciata monilis</name>
    <dbReference type="NCBI Taxonomy" id="372326"/>
    <lineage>
        <taxon>Eukaryota</taxon>
        <taxon>Metazoa</taxon>
        <taxon>Chordata</taxon>
        <taxon>Craniata</taxon>
        <taxon>Vertebrata</taxon>
        <taxon>Euteleostomi</taxon>
        <taxon>Archelosauria</taxon>
        <taxon>Archosauria</taxon>
        <taxon>Dinosauria</taxon>
        <taxon>Saurischia</taxon>
        <taxon>Theropoda</taxon>
        <taxon>Coelurosauria</taxon>
        <taxon>Aves</taxon>
        <taxon>Neognathae</taxon>
        <taxon>Neoaves</taxon>
        <taxon>Columbimorphae</taxon>
        <taxon>Columbiformes</taxon>
        <taxon>Columbidae</taxon>
        <taxon>Patagioenas</taxon>
    </lineage>
</organism>
<gene>
    <name evidence="7" type="ORF">AV530_017726</name>
</gene>
<protein>
    <recommendedName>
        <fullName evidence="6">Carboxylesterase type B domain-containing protein</fullName>
    </recommendedName>
</protein>
<dbReference type="STRING" id="372326.A0A1V4KVE4"/>
<evidence type="ECO:0000259" key="6">
    <source>
        <dbReference type="Pfam" id="PF00135"/>
    </source>
</evidence>
<dbReference type="PANTHER" id="PTHR14093:SF19">
    <property type="entry name" value="THYROGLOBULIN"/>
    <property type="match status" value="1"/>
</dbReference>
<dbReference type="OrthoDB" id="6409105at2759"/>
<comment type="subcellular location">
    <subcellularLocation>
        <location evidence="1">Secreted</location>
    </subcellularLocation>
</comment>
<reference evidence="7 8" key="1">
    <citation type="submission" date="2016-02" db="EMBL/GenBank/DDBJ databases">
        <title>Band-tailed pigeon sequencing and assembly.</title>
        <authorList>
            <person name="Soares A.E."/>
            <person name="Novak B.J."/>
            <person name="Rice E.S."/>
            <person name="O'Connell B."/>
            <person name="Chang D."/>
            <person name="Weber S."/>
            <person name="Shapiro B."/>
        </authorList>
    </citation>
    <scope>NUCLEOTIDE SEQUENCE [LARGE SCALE GENOMIC DNA]</scope>
    <source>
        <strain evidence="7">BTP2013</strain>
        <tissue evidence="7">Blood</tissue>
    </source>
</reference>
<evidence type="ECO:0000256" key="1">
    <source>
        <dbReference type="ARBA" id="ARBA00004613"/>
    </source>
</evidence>
<dbReference type="InterPro" id="IPR002018">
    <property type="entry name" value="CarbesteraseB"/>
</dbReference>
<dbReference type="Gene3D" id="3.40.50.1820">
    <property type="entry name" value="alpha/beta hydrolase"/>
    <property type="match status" value="1"/>
</dbReference>
<dbReference type="SUPFAM" id="SSF53474">
    <property type="entry name" value="alpha/beta-Hydrolases"/>
    <property type="match status" value="1"/>
</dbReference>
<accession>A0A1V4KVE4</accession>
<evidence type="ECO:0000313" key="7">
    <source>
        <dbReference type="EMBL" id="OPJ88390.1"/>
    </source>
</evidence>
<keyword evidence="2" id="KW-0964">Secreted</keyword>
<keyword evidence="8" id="KW-1185">Reference proteome</keyword>
<dbReference type="AlphaFoldDB" id="A0A1V4KVE4"/>
<dbReference type="PANTHER" id="PTHR14093">
    <property type="entry name" value="HLA CLASS II GAMMA CHAIN"/>
    <property type="match status" value="1"/>
</dbReference>
<evidence type="ECO:0000256" key="3">
    <source>
        <dbReference type="ARBA" id="ARBA00022729"/>
    </source>
</evidence>
<feature type="compositionally biased region" description="Polar residues" evidence="5">
    <location>
        <begin position="313"/>
        <end position="341"/>
    </location>
</feature>
<dbReference type="GO" id="GO:0005615">
    <property type="term" value="C:extracellular space"/>
    <property type="evidence" value="ECO:0007669"/>
    <property type="project" value="TreeGrafter"/>
</dbReference>
<evidence type="ECO:0000313" key="8">
    <source>
        <dbReference type="Proteomes" id="UP000190648"/>
    </source>
</evidence>
<feature type="region of interest" description="Disordered" evidence="5">
    <location>
        <begin position="313"/>
        <end position="351"/>
    </location>
</feature>
<evidence type="ECO:0000256" key="2">
    <source>
        <dbReference type="ARBA" id="ARBA00022525"/>
    </source>
</evidence>
<dbReference type="Pfam" id="PF00135">
    <property type="entry name" value="COesterase"/>
    <property type="match status" value="1"/>
</dbReference>
<dbReference type="GO" id="GO:0006590">
    <property type="term" value="P:thyroid hormone generation"/>
    <property type="evidence" value="ECO:0007669"/>
    <property type="project" value="TreeGrafter"/>
</dbReference>
<evidence type="ECO:0000256" key="4">
    <source>
        <dbReference type="ARBA" id="ARBA00023180"/>
    </source>
</evidence>
<evidence type="ECO:0000256" key="5">
    <source>
        <dbReference type="SAM" id="MobiDB-lite"/>
    </source>
</evidence>
<dbReference type="Proteomes" id="UP000190648">
    <property type="component" value="Unassembled WGS sequence"/>
</dbReference>
<dbReference type="InterPro" id="IPR029058">
    <property type="entry name" value="AB_hydrolase_fold"/>
</dbReference>
<comment type="caution">
    <text evidence="7">The sequence shown here is derived from an EMBL/GenBank/DDBJ whole genome shotgun (WGS) entry which is preliminary data.</text>
</comment>